<keyword evidence="6" id="KW-0677">Repeat</keyword>
<keyword evidence="1 6" id="KW-0444">Lipid biosynthesis</keyword>
<feature type="domain" description="UDP N-acetylglucosamine O-acyltransferase C-terminal" evidence="7">
    <location>
        <begin position="176"/>
        <end position="256"/>
    </location>
</feature>
<dbReference type="PIRSF" id="PIRSF000456">
    <property type="entry name" value="UDP-GlcNAc_acltr"/>
    <property type="match status" value="1"/>
</dbReference>
<keyword evidence="9" id="KW-1185">Reference proteome</keyword>
<dbReference type="GO" id="GO:0009245">
    <property type="term" value="P:lipid A biosynthetic process"/>
    <property type="evidence" value="ECO:0007669"/>
    <property type="project" value="UniProtKB-UniRule"/>
</dbReference>
<protein>
    <recommendedName>
        <fullName evidence="6">Acyl-[acyl-carrier-protein]--UDP-N-acetylglucosamine O-acyltransferase</fullName>
        <shortName evidence="6">UDP-N-acetylglucosamine acyltransferase</shortName>
        <ecNumber evidence="6">2.3.1.129</ecNumber>
    </recommendedName>
</protein>
<comment type="catalytic activity">
    <reaction evidence="6">
        <text>a (3R)-hydroxyacyl-[ACP] + UDP-N-acetyl-alpha-D-glucosamine = a UDP-3-O-[(3R)-3-hydroxyacyl]-N-acetyl-alpha-D-glucosamine + holo-[ACP]</text>
        <dbReference type="Rhea" id="RHEA:67812"/>
        <dbReference type="Rhea" id="RHEA-COMP:9685"/>
        <dbReference type="Rhea" id="RHEA-COMP:9945"/>
        <dbReference type="ChEBI" id="CHEBI:57705"/>
        <dbReference type="ChEBI" id="CHEBI:64479"/>
        <dbReference type="ChEBI" id="CHEBI:78827"/>
        <dbReference type="ChEBI" id="CHEBI:173225"/>
        <dbReference type="EC" id="2.3.1.129"/>
    </reaction>
</comment>
<comment type="function">
    <text evidence="6">Involved in the biosynthesis of lipid A, a phosphorylated glycolipid that anchors the lipopolysaccharide to the outer membrane of the cell.</text>
</comment>
<dbReference type="PANTHER" id="PTHR43480">
    <property type="entry name" value="ACYL-[ACYL-CARRIER-PROTEIN]--UDP-N-ACETYLGLUCOSAMINE O-ACYLTRANSFERASE"/>
    <property type="match status" value="1"/>
</dbReference>
<dbReference type="Proteomes" id="UP001229244">
    <property type="component" value="Unassembled WGS sequence"/>
</dbReference>
<evidence type="ECO:0000256" key="4">
    <source>
        <dbReference type="ARBA" id="ARBA00023098"/>
    </source>
</evidence>
<keyword evidence="4 6" id="KW-0443">Lipid metabolism</keyword>
<dbReference type="InterPro" id="IPR001451">
    <property type="entry name" value="Hexapep"/>
</dbReference>
<dbReference type="GO" id="GO:0005737">
    <property type="term" value="C:cytoplasm"/>
    <property type="evidence" value="ECO:0007669"/>
    <property type="project" value="UniProtKB-SubCell"/>
</dbReference>
<evidence type="ECO:0000256" key="1">
    <source>
        <dbReference type="ARBA" id="ARBA00022516"/>
    </source>
</evidence>
<dbReference type="InterPro" id="IPR011004">
    <property type="entry name" value="Trimer_LpxA-like_sf"/>
</dbReference>
<keyword evidence="5 6" id="KW-0012">Acyltransferase</keyword>
<dbReference type="Pfam" id="PF13720">
    <property type="entry name" value="Acetyltransf_11"/>
    <property type="match status" value="1"/>
</dbReference>
<comment type="subcellular location">
    <subcellularLocation>
        <location evidence="6">Cytoplasm</location>
    </subcellularLocation>
</comment>
<evidence type="ECO:0000313" key="8">
    <source>
        <dbReference type="EMBL" id="MDQ0315553.1"/>
    </source>
</evidence>
<evidence type="ECO:0000256" key="5">
    <source>
        <dbReference type="ARBA" id="ARBA00023315"/>
    </source>
</evidence>
<organism evidence="8 9">
    <name type="scientific">Amorphus orientalis</name>
    <dbReference type="NCBI Taxonomy" id="649198"/>
    <lineage>
        <taxon>Bacteria</taxon>
        <taxon>Pseudomonadati</taxon>
        <taxon>Pseudomonadota</taxon>
        <taxon>Alphaproteobacteria</taxon>
        <taxon>Hyphomicrobiales</taxon>
        <taxon>Amorphaceae</taxon>
        <taxon>Amorphus</taxon>
    </lineage>
</organism>
<dbReference type="CDD" id="cd03351">
    <property type="entry name" value="LbH_UDP-GlcNAc_AT"/>
    <property type="match status" value="1"/>
</dbReference>
<accession>A0AAE4ASR8</accession>
<dbReference type="PANTHER" id="PTHR43480:SF1">
    <property type="entry name" value="ACYL-[ACYL-CARRIER-PROTEIN]--UDP-N-ACETYLGLUCOSAMINE O-ACYLTRANSFERASE, MITOCHONDRIAL-RELATED"/>
    <property type="match status" value="1"/>
</dbReference>
<name>A0AAE4ASR8_9HYPH</name>
<keyword evidence="3 6" id="KW-0808">Transferase</keyword>
<evidence type="ECO:0000259" key="7">
    <source>
        <dbReference type="Pfam" id="PF13720"/>
    </source>
</evidence>
<comment type="pathway">
    <text evidence="6">Glycolipid biosynthesis; lipid IV(A) biosynthesis; lipid IV(A) from (3R)-3-hydroxytetradecanoyl-[acyl-carrier-protein] and UDP-N-acetyl-alpha-D-glucosamine: step 1/6.</text>
</comment>
<dbReference type="Gene3D" id="1.20.1180.10">
    <property type="entry name" value="Udp N-acetylglucosamine O-acyltransferase, C-terminal domain"/>
    <property type="match status" value="1"/>
</dbReference>
<dbReference type="EC" id="2.3.1.129" evidence="6"/>
<dbReference type="RefSeq" id="WP_306885380.1">
    <property type="nucleotide sequence ID" value="NZ_JAUSUL010000002.1"/>
</dbReference>
<comment type="caution">
    <text evidence="8">The sequence shown here is derived from an EMBL/GenBank/DDBJ whole genome shotgun (WGS) entry which is preliminary data.</text>
</comment>
<dbReference type="Gene3D" id="2.160.10.10">
    <property type="entry name" value="Hexapeptide repeat proteins"/>
    <property type="match status" value="1"/>
</dbReference>
<dbReference type="GO" id="GO:0016020">
    <property type="term" value="C:membrane"/>
    <property type="evidence" value="ECO:0007669"/>
    <property type="project" value="GOC"/>
</dbReference>
<dbReference type="InterPro" id="IPR037157">
    <property type="entry name" value="Acetyltransf_C_sf"/>
</dbReference>
<dbReference type="HAMAP" id="MF_00387">
    <property type="entry name" value="LpxA"/>
    <property type="match status" value="1"/>
</dbReference>
<reference evidence="8" key="1">
    <citation type="submission" date="2023-07" db="EMBL/GenBank/DDBJ databases">
        <title>Genomic Encyclopedia of Type Strains, Phase IV (KMG-IV): sequencing the most valuable type-strain genomes for metagenomic binning, comparative biology and taxonomic classification.</title>
        <authorList>
            <person name="Goeker M."/>
        </authorList>
    </citation>
    <scope>NUCLEOTIDE SEQUENCE</scope>
    <source>
        <strain evidence="8">DSM 21202</strain>
    </source>
</reference>
<gene>
    <name evidence="6" type="primary">lpxA</name>
    <name evidence="8" type="ORF">J2S73_002010</name>
</gene>
<evidence type="ECO:0000256" key="6">
    <source>
        <dbReference type="HAMAP-Rule" id="MF_00387"/>
    </source>
</evidence>
<dbReference type="SUPFAM" id="SSF51161">
    <property type="entry name" value="Trimeric LpxA-like enzymes"/>
    <property type="match status" value="1"/>
</dbReference>
<evidence type="ECO:0000256" key="2">
    <source>
        <dbReference type="ARBA" id="ARBA00022556"/>
    </source>
</evidence>
<comment type="subunit">
    <text evidence="6">Homotrimer.</text>
</comment>
<dbReference type="InterPro" id="IPR010137">
    <property type="entry name" value="Lipid_A_LpxA"/>
</dbReference>
<sequence>MATIHPTAIVSEAASLGADVSIGPYSIVGPEVVLGDQVWVGSHVVIEGRTQIGAGTRIYPFASLGSPPQDLSYKGETNRIVIGENVIIREHVTINPGTARGELLTTVGDHCYLMVACHVAHDCRVGAHVILSNNVMLGGHVKVGDHVIMGGGSAVHQFVRIGDHAFVSGVTGVGDDVIPFGNVFGNRAKLMGLNLVGLKRRGFDREQIHTLRRAYRYLFSNEGTLKERLEDVTNMFGGEPLVELILDFIRSGGDRALCTPWGQGQN</sequence>
<keyword evidence="6" id="KW-0963">Cytoplasm</keyword>
<dbReference type="EMBL" id="JAUSUL010000002">
    <property type="protein sequence ID" value="MDQ0315553.1"/>
    <property type="molecule type" value="Genomic_DNA"/>
</dbReference>
<evidence type="ECO:0000256" key="3">
    <source>
        <dbReference type="ARBA" id="ARBA00022679"/>
    </source>
</evidence>
<proteinExistence type="inferred from homology"/>
<dbReference type="GO" id="GO:0008780">
    <property type="term" value="F:acyl-[acyl-carrier-protein]-UDP-N-acetylglucosamine O-acyltransferase activity"/>
    <property type="evidence" value="ECO:0007669"/>
    <property type="project" value="UniProtKB-UniRule"/>
</dbReference>
<dbReference type="AlphaFoldDB" id="A0AAE4ASR8"/>
<dbReference type="NCBIfam" id="NF003657">
    <property type="entry name" value="PRK05289.1"/>
    <property type="match status" value="1"/>
</dbReference>
<comment type="similarity">
    <text evidence="6">Belongs to the transferase hexapeptide repeat family. LpxA subfamily.</text>
</comment>
<dbReference type="InterPro" id="IPR029098">
    <property type="entry name" value="Acetyltransf_C"/>
</dbReference>
<evidence type="ECO:0000313" key="9">
    <source>
        <dbReference type="Proteomes" id="UP001229244"/>
    </source>
</evidence>
<dbReference type="Pfam" id="PF00132">
    <property type="entry name" value="Hexapep"/>
    <property type="match status" value="1"/>
</dbReference>
<keyword evidence="2 6" id="KW-0441">Lipid A biosynthesis</keyword>
<dbReference type="NCBIfam" id="TIGR01852">
    <property type="entry name" value="lipid_A_lpxA"/>
    <property type="match status" value="1"/>
</dbReference>